<dbReference type="InterPro" id="IPR049874">
    <property type="entry name" value="ROK_cs"/>
</dbReference>
<evidence type="ECO:0000256" key="1">
    <source>
        <dbReference type="ARBA" id="ARBA00006479"/>
    </source>
</evidence>
<dbReference type="Gene3D" id="3.30.420.40">
    <property type="match status" value="2"/>
</dbReference>
<sequence length="331" mass="35236">MWRGMAKKPVVIAVDLGGTNLRWALVDLQGMILHRGEQATATMPDREALINTLAAELLASGRKADSLGAEVKAAALGIPGRILPEEGIVAFSPNIPALNGCPLGPRLKTRLPWPLVMENDANLFAFGENWLGAGVGYPHMLGITLGTGVGGGLILNGRIWSGTAGTSGEVGHITIDPDGYRCNCGNKGCLETMASGAWTVTWVKEQLAQKTPSWLVELWEKDPDAIDGETLVVAAKMHDPLALRAFARVGMALGIAIADVVHLLGLARIVIGGRFARAWDLFHLPLKEEMFRRLTLFPPEKVSVAPAKLGDDAGLLGAARLAWEAVGQKLL</sequence>
<dbReference type="AlphaFoldDB" id="A0A7C3WRR9"/>
<dbReference type="EMBL" id="DTHB01000053">
    <property type="protein sequence ID" value="HGB15436.1"/>
    <property type="molecule type" value="Genomic_DNA"/>
</dbReference>
<dbReference type="SUPFAM" id="SSF53067">
    <property type="entry name" value="Actin-like ATPase domain"/>
    <property type="match status" value="1"/>
</dbReference>
<accession>A0A7C3WRR9</accession>
<dbReference type="Pfam" id="PF00480">
    <property type="entry name" value="ROK"/>
    <property type="match status" value="1"/>
</dbReference>
<protein>
    <submittedName>
        <fullName evidence="2">ROK family protein</fullName>
    </submittedName>
</protein>
<dbReference type="PANTHER" id="PTHR18964:SF149">
    <property type="entry name" value="BIFUNCTIONAL UDP-N-ACETYLGLUCOSAMINE 2-EPIMERASE_N-ACETYLMANNOSAMINE KINASE"/>
    <property type="match status" value="1"/>
</dbReference>
<reference evidence="2" key="1">
    <citation type="journal article" date="2020" name="mSystems">
        <title>Genome- and Community-Level Interaction Insights into Carbon Utilization and Element Cycling Functions of Hydrothermarchaeota in Hydrothermal Sediment.</title>
        <authorList>
            <person name="Zhou Z."/>
            <person name="Liu Y."/>
            <person name="Xu W."/>
            <person name="Pan J."/>
            <person name="Luo Z.H."/>
            <person name="Li M."/>
        </authorList>
    </citation>
    <scope>NUCLEOTIDE SEQUENCE [LARGE SCALE GENOMIC DNA]</scope>
    <source>
        <strain evidence="2">SpSt-776</strain>
    </source>
</reference>
<dbReference type="InterPro" id="IPR000600">
    <property type="entry name" value="ROK"/>
</dbReference>
<comment type="similarity">
    <text evidence="1">Belongs to the ROK (NagC/XylR) family.</text>
</comment>
<evidence type="ECO:0000313" key="2">
    <source>
        <dbReference type="EMBL" id="HGB15436.1"/>
    </source>
</evidence>
<gene>
    <name evidence="2" type="ORF">ENV62_09420</name>
</gene>
<dbReference type="InterPro" id="IPR043129">
    <property type="entry name" value="ATPase_NBD"/>
</dbReference>
<name>A0A7C3WRR9_9BACT</name>
<dbReference type="PANTHER" id="PTHR18964">
    <property type="entry name" value="ROK (REPRESSOR, ORF, KINASE) FAMILY"/>
    <property type="match status" value="1"/>
</dbReference>
<comment type="caution">
    <text evidence="2">The sequence shown here is derived from an EMBL/GenBank/DDBJ whole genome shotgun (WGS) entry which is preliminary data.</text>
</comment>
<dbReference type="PROSITE" id="PS01125">
    <property type="entry name" value="ROK"/>
    <property type="match status" value="1"/>
</dbReference>
<proteinExistence type="inferred from homology"/>
<organism evidence="2">
    <name type="scientific">Desulfobacca acetoxidans</name>
    <dbReference type="NCBI Taxonomy" id="60893"/>
    <lineage>
        <taxon>Bacteria</taxon>
        <taxon>Pseudomonadati</taxon>
        <taxon>Thermodesulfobacteriota</taxon>
        <taxon>Desulfobaccia</taxon>
        <taxon>Desulfobaccales</taxon>
        <taxon>Desulfobaccaceae</taxon>
        <taxon>Desulfobacca</taxon>
    </lineage>
</organism>